<dbReference type="PROSITE" id="PS51257">
    <property type="entry name" value="PROKAR_LIPOPROTEIN"/>
    <property type="match status" value="1"/>
</dbReference>
<feature type="chain" id="PRO_5046122559" description="Lipoprotein" evidence="1">
    <location>
        <begin position="23"/>
        <end position="134"/>
    </location>
</feature>
<dbReference type="EMBL" id="JBHDLJ010000004">
    <property type="protein sequence ID" value="MFB0834291.1"/>
    <property type="molecule type" value="Genomic_DNA"/>
</dbReference>
<protein>
    <recommendedName>
        <fullName evidence="4">Lipoprotein</fullName>
    </recommendedName>
</protein>
<evidence type="ECO:0008006" key="4">
    <source>
        <dbReference type="Google" id="ProtNLM"/>
    </source>
</evidence>
<organism evidence="2 3">
    <name type="scientific">Arthrobacter halodurans</name>
    <dbReference type="NCBI Taxonomy" id="516699"/>
    <lineage>
        <taxon>Bacteria</taxon>
        <taxon>Bacillati</taxon>
        <taxon>Actinomycetota</taxon>
        <taxon>Actinomycetes</taxon>
        <taxon>Micrococcales</taxon>
        <taxon>Micrococcaceae</taxon>
        <taxon>Arthrobacter</taxon>
    </lineage>
</organism>
<evidence type="ECO:0000313" key="2">
    <source>
        <dbReference type="EMBL" id="MFB0834291.1"/>
    </source>
</evidence>
<sequence length="134" mass="13881">MSGNLYRRAALAACVPGLLLLAACSGEPYEDSHRGLPESVAPGDTGEPFAVWTDHPDRFAVVLYGSSSCPPRPESLSVDGPDTIILTLEDPPSGPCTADLAPTTYDFDAPDGLETGADVTIRMGASTMTLSAPS</sequence>
<dbReference type="Proteomes" id="UP001575652">
    <property type="component" value="Unassembled WGS sequence"/>
</dbReference>
<feature type="signal peptide" evidence="1">
    <location>
        <begin position="1"/>
        <end position="22"/>
    </location>
</feature>
<accession>A0ABV4ULX3</accession>
<keyword evidence="1" id="KW-0732">Signal</keyword>
<reference evidence="2 3" key="1">
    <citation type="submission" date="2024-09" db="EMBL/GenBank/DDBJ databases">
        <authorList>
            <person name="Salinas-Garcia M.A."/>
            <person name="Prieme A."/>
        </authorList>
    </citation>
    <scope>NUCLEOTIDE SEQUENCE [LARGE SCALE GENOMIC DNA]</scope>
    <source>
        <strain evidence="2 3">DSM 21081</strain>
    </source>
</reference>
<evidence type="ECO:0000313" key="3">
    <source>
        <dbReference type="Proteomes" id="UP001575652"/>
    </source>
</evidence>
<comment type="caution">
    <text evidence="2">The sequence shown here is derived from an EMBL/GenBank/DDBJ whole genome shotgun (WGS) entry which is preliminary data.</text>
</comment>
<gene>
    <name evidence="2" type="ORF">ACETWP_06810</name>
</gene>
<evidence type="ECO:0000256" key="1">
    <source>
        <dbReference type="SAM" id="SignalP"/>
    </source>
</evidence>
<keyword evidence="3" id="KW-1185">Reference proteome</keyword>
<proteinExistence type="predicted"/>
<name>A0ABV4ULX3_9MICC</name>
<dbReference type="RefSeq" id="WP_373971459.1">
    <property type="nucleotide sequence ID" value="NZ_JBHDLJ010000004.1"/>
</dbReference>